<gene>
    <name evidence="7" type="ORF">DM02DRAFT_662256</name>
</gene>
<dbReference type="Gene3D" id="3.40.366.10">
    <property type="entry name" value="Malonyl-Coenzyme A Acyl Carrier Protein, domain 2"/>
    <property type="match status" value="2"/>
</dbReference>
<dbReference type="PANTHER" id="PTHR43775:SF14">
    <property type="entry name" value="ITERATIVE POLYKETIDE SYNTHASE AFOE-RELATED"/>
    <property type="match status" value="1"/>
</dbReference>
<dbReference type="GO" id="GO:0006633">
    <property type="term" value="P:fatty acid biosynthetic process"/>
    <property type="evidence" value="ECO:0007669"/>
    <property type="project" value="TreeGrafter"/>
</dbReference>
<dbReference type="InterPro" id="IPR042104">
    <property type="entry name" value="PKS_dehydratase_sf"/>
</dbReference>
<evidence type="ECO:0000313" key="7">
    <source>
        <dbReference type="EMBL" id="PVH93131.1"/>
    </source>
</evidence>
<feature type="region of interest" description="C-terminal hotdog fold" evidence="4">
    <location>
        <begin position="1420"/>
        <end position="1524"/>
    </location>
</feature>
<dbReference type="InterPro" id="IPR049900">
    <property type="entry name" value="PKS_mFAS_DH"/>
</dbReference>
<dbReference type="OrthoDB" id="429813at2759"/>
<dbReference type="Pfam" id="PF00109">
    <property type="entry name" value="ketoacyl-synt"/>
    <property type="match status" value="1"/>
</dbReference>
<feature type="active site" description="Proton acceptor; for dehydratase activity" evidence="4">
    <location>
        <position position="1292"/>
    </location>
</feature>
<dbReference type="SMART" id="SM00825">
    <property type="entry name" value="PKS_KS"/>
    <property type="match status" value="1"/>
</dbReference>
<dbReference type="SUPFAM" id="SSF55048">
    <property type="entry name" value="Probable ACP-binding domain of malonyl-CoA ACP transacylase"/>
    <property type="match status" value="1"/>
</dbReference>
<feature type="region of interest" description="N-terminal hotdog fold" evidence="4">
    <location>
        <begin position="1257"/>
        <end position="1393"/>
    </location>
</feature>
<organism evidence="7 8">
    <name type="scientific">Periconia macrospinosa</name>
    <dbReference type="NCBI Taxonomy" id="97972"/>
    <lineage>
        <taxon>Eukaryota</taxon>
        <taxon>Fungi</taxon>
        <taxon>Dikarya</taxon>
        <taxon>Ascomycota</taxon>
        <taxon>Pezizomycotina</taxon>
        <taxon>Dothideomycetes</taxon>
        <taxon>Pleosporomycetidae</taxon>
        <taxon>Pleosporales</taxon>
        <taxon>Massarineae</taxon>
        <taxon>Periconiaceae</taxon>
        <taxon>Periconia</taxon>
    </lineage>
</organism>
<reference evidence="7 8" key="1">
    <citation type="journal article" date="2018" name="Sci. Rep.">
        <title>Comparative genomics provides insights into the lifestyle and reveals functional heterogeneity of dark septate endophytic fungi.</title>
        <authorList>
            <person name="Knapp D.G."/>
            <person name="Nemeth J.B."/>
            <person name="Barry K."/>
            <person name="Hainaut M."/>
            <person name="Henrissat B."/>
            <person name="Johnson J."/>
            <person name="Kuo A."/>
            <person name="Lim J.H.P."/>
            <person name="Lipzen A."/>
            <person name="Nolan M."/>
            <person name="Ohm R.A."/>
            <person name="Tamas L."/>
            <person name="Grigoriev I.V."/>
            <person name="Spatafora J.W."/>
            <person name="Nagy L.G."/>
            <person name="Kovacs G.M."/>
        </authorList>
    </citation>
    <scope>NUCLEOTIDE SEQUENCE [LARGE SCALE GENOMIC DNA]</scope>
    <source>
        <strain evidence="7 8">DSE2036</strain>
    </source>
</reference>
<dbReference type="InterPro" id="IPR016035">
    <property type="entry name" value="Acyl_Trfase/lysoPLipase"/>
</dbReference>
<dbReference type="InterPro" id="IPR016036">
    <property type="entry name" value="Malonyl_transacylase_ACP-bd"/>
</dbReference>
<dbReference type="InterPro" id="IPR016039">
    <property type="entry name" value="Thiolase-like"/>
</dbReference>
<dbReference type="Pfam" id="PF02801">
    <property type="entry name" value="Ketoacyl-synt_C"/>
    <property type="match status" value="1"/>
</dbReference>
<evidence type="ECO:0000256" key="1">
    <source>
        <dbReference type="ARBA" id="ARBA00022450"/>
    </source>
</evidence>
<dbReference type="SUPFAM" id="SSF52151">
    <property type="entry name" value="FabD/lysophospholipase-like"/>
    <property type="match status" value="1"/>
</dbReference>
<keyword evidence="3" id="KW-0012">Acyltransferase</keyword>
<dbReference type="InterPro" id="IPR014030">
    <property type="entry name" value="Ketoacyl_synth_N"/>
</dbReference>
<dbReference type="InterPro" id="IPR014043">
    <property type="entry name" value="Acyl_transferase_dom"/>
</dbReference>
<dbReference type="Gene3D" id="3.40.47.10">
    <property type="match status" value="1"/>
</dbReference>
<evidence type="ECO:0000313" key="8">
    <source>
        <dbReference type="Proteomes" id="UP000244855"/>
    </source>
</evidence>
<evidence type="ECO:0000256" key="3">
    <source>
        <dbReference type="ARBA" id="ARBA00023315"/>
    </source>
</evidence>
<dbReference type="SUPFAM" id="SSF53901">
    <property type="entry name" value="Thiolase-like"/>
    <property type="match status" value="1"/>
</dbReference>
<dbReference type="InterPro" id="IPR050091">
    <property type="entry name" value="PKS_NRPS_Biosynth_Enz"/>
</dbReference>
<dbReference type="SMART" id="SM00827">
    <property type="entry name" value="PKS_AT"/>
    <property type="match status" value="1"/>
</dbReference>
<dbReference type="InterPro" id="IPR032088">
    <property type="entry name" value="SAT"/>
</dbReference>
<evidence type="ECO:0000256" key="4">
    <source>
        <dbReference type="PROSITE-ProRule" id="PRU01363"/>
    </source>
</evidence>
<keyword evidence="8" id="KW-1185">Reference proteome</keyword>
<dbReference type="EMBL" id="KZ805613">
    <property type="protein sequence ID" value="PVH93131.1"/>
    <property type="molecule type" value="Genomic_DNA"/>
</dbReference>
<accession>A0A2V1D534</accession>
<dbReference type="Gene3D" id="3.10.129.110">
    <property type="entry name" value="Polyketide synthase dehydratase"/>
    <property type="match status" value="1"/>
</dbReference>
<keyword evidence="1" id="KW-0596">Phosphopantetheine</keyword>
<dbReference type="GO" id="GO:0004312">
    <property type="term" value="F:fatty acid synthase activity"/>
    <property type="evidence" value="ECO:0007669"/>
    <property type="project" value="TreeGrafter"/>
</dbReference>
<dbReference type="InterPro" id="IPR014031">
    <property type="entry name" value="Ketoacyl_synth_C"/>
</dbReference>
<sequence>MKKGNLVVFGSQCFTFSQDDAARLHENISDCAELDWILETLQTLRNHWSHLSAAVPLLQRWDGEARLQELAIWAQSGTSGCLSWPLPNTILTPLVVAQHLAEFYETAMSRSRDRELVLDGITIGLSTGLLGSAAVSCSKNWQDFTSNGAVAIRLAVLIGAVVDATDFSLPEQEQATSLSVVWAQSGGRETLNHLLGTIERAYISVTQSENKVTVTASKSAVEDLVRNLEQSGFASVEIALRGRFHWQGYLGELQGILVFCQSNPYFQFISKPILPLIGHQNISSSKTLVDAIIRSILVTESDWHGILTSLNESWDIQCPSPRITCIGTERYIPSSLKHALSKSRGAQEHVSVLDPCRDRVAVIGMACHVPGAEDIHEFWGLLCRAESQHIEVPPERIVFNSPWRTTAKREWYGNFVGDYDTFDERFFGKSAREAASTDPQQQLMLQVAYQAVEQSGYLSHADNDTGCYIAVGLTDYEQNIACHPATSYSATGNLRAFAAGKISHFFGWTGPGLTIDSACSSSAAAIHLACQSILAKDCNTALVGGVNIMTGADWFHNLAGASFLSPTGQCKPFDVHADGYCRGEAVGAVFLKRLSSALQDGDQILGVIAASGVQRNGNFTSITVPNEYSLECLFRNVVKRSGLSPGDVSYVEAHGTGTMIGDPAEYNSIRSVFGGSTRKNGENLKLGSVKGLLGHSEAASGIVALLKVLLMIQHGAIPPQASFTSLNPALNALPADQIEINTDLAPWNVHFRAALINNYGASGSNASLVVTQPPPRLIESHLQPVCLDDHNNLTHPFVFYSLNDRGIQRYSSKLLAFVKANKNLSLADISFQLARQSNQSLRCVLAYTCQTKSELVQTLERWNPEAVVTVPLSRPVILCFGGQRTTFIGLCRLVYNSSKILCSYLDECNAICRTLETSIYPAIHQTTPISDIVQLHASLFSIQYSSAKSWIECIHDTSIAVVGHSFGELAALCIAGVVSLEDMLGFVVGRAKLIRDRWGTEKGSMVAVEADLETVNNLLQESGSLNSLNPTKHVASIACHNGPKSFTIAGPSDSIDTIVEILRKRDTFSSVKFKRLDVTNAYHCSLVDSILPGITELSSRVKFRQASTYVELATKHNDNMDLENFLATHLRRPVYFSDAVRRLATKYDSAVWLEAGTNSTVTMMASRALQDISLDESPNKHHFQSVNLSTGGGPQAIPEVTTELRREGIKVTFWPHHRGQVEQYQEISLPPYQFEKKRHWMERKSLEPHFETILASPNTLWSFVDYENERKRSVRFRVHNHSERFMSIVKGHVIGRNTPVCPSTLQLEIAIDALMSLNPHFRDGTYHPQILDTISTAPMFLDPNQEIWLYAHAVDDSDHVWNWSMSGTTVKNDSSGKTIKHVTGTIVFHLTKDPKAMNEFAKLERLIRSERCANLLDGNAADGIIQGQQHIYSLFSDVVKYDNRFRGLQKLVSKGTYESAARMEVPRLDKKSGTTWLDYARADCFYQVAGIFANIMTNKPPADIYISDKINQWIRSPQLQMKKL</sequence>
<dbReference type="PANTHER" id="PTHR43775">
    <property type="entry name" value="FATTY ACID SYNTHASE"/>
    <property type="match status" value="1"/>
</dbReference>
<dbReference type="CDD" id="cd00833">
    <property type="entry name" value="PKS"/>
    <property type="match status" value="1"/>
</dbReference>
<proteinExistence type="predicted"/>
<dbReference type="Pfam" id="PF16073">
    <property type="entry name" value="SAT"/>
    <property type="match status" value="1"/>
</dbReference>
<dbReference type="InterPro" id="IPR020841">
    <property type="entry name" value="PKS_Beta-ketoAc_synthase_dom"/>
</dbReference>
<feature type="active site" description="Proton donor; for dehydratase activity" evidence="4">
    <location>
        <position position="1483"/>
    </location>
</feature>
<dbReference type="GO" id="GO:0044550">
    <property type="term" value="P:secondary metabolite biosynthetic process"/>
    <property type="evidence" value="ECO:0007669"/>
    <property type="project" value="TreeGrafter"/>
</dbReference>
<evidence type="ECO:0000256" key="2">
    <source>
        <dbReference type="ARBA" id="ARBA00022553"/>
    </source>
</evidence>
<dbReference type="InterPro" id="IPR001227">
    <property type="entry name" value="Ac_transferase_dom_sf"/>
</dbReference>
<dbReference type="PROSITE" id="PS52004">
    <property type="entry name" value="KS3_2"/>
    <property type="match status" value="1"/>
</dbReference>
<protein>
    <submittedName>
        <fullName evidence="7">Ketoacyl-synt-domain-containing protein</fullName>
    </submittedName>
</protein>
<feature type="domain" description="Ketosynthase family 3 (KS3)" evidence="5">
    <location>
        <begin position="357"/>
        <end position="772"/>
    </location>
</feature>
<evidence type="ECO:0000259" key="6">
    <source>
        <dbReference type="PROSITE" id="PS52019"/>
    </source>
</evidence>
<dbReference type="Proteomes" id="UP000244855">
    <property type="component" value="Unassembled WGS sequence"/>
</dbReference>
<evidence type="ECO:0000259" key="5">
    <source>
        <dbReference type="PROSITE" id="PS52004"/>
    </source>
</evidence>
<dbReference type="STRING" id="97972.A0A2V1D534"/>
<name>A0A2V1D534_9PLEO</name>
<dbReference type="Gene3D" id="3.30.70.3290">
    <property type="match status" value="1"/>
</dbReference>
<dbReference type="PROSITE" id="PS52019">
    <property type="entry name" value="PKS_MFAS_DH"/>
    <property type="match status" value="1"/>
</dbReference>
<dbReference type="Pfam" id="PF00698">
    <property type="entry name" value="Acyl_transf_1"/>
    <property type="match status" value="1"/>
</dbReference>
<keyword evidence="2" id="KW-0597">Phosphoprotein</keyword>
<keyword evidence="3" id="KW-0808">Transferase</keyword>
<feature type="domain" description="PKS/mFAS DH" evidence="6">
    <location>
        <begin position="1257"/>
        <end position="1524"/>
    </location>
</feature>